<organism evidence="3 4">
    <name type="scientific">Candidatus Borkfalkia avicola</name>
    <dbReference type="NCBI Taxonomy" id="2838503"/>
    <lineage>
        <taxon>Bacteria</taxon>
        <taxon>Bacillati</taxon>
        <taxon>Bacillota</taxon>
        <taxon>Clostridia</taxon>
        <taxon>Christensenellales</taxon>
        <taxon>Christensenellaceae</taxon>
        <taxon>Candidatus Borkfalkia</taxon>
    </lineage>
</organism>
<dbReference type="EMBL" id="DXCF01000034">
    <property type="protein sequence ID" value="HIZ10150.1"/>
    <property type="molecule type" value="Genomic_DNA"/>
</dbReference>
<protein>
    <submittedName>
        <fullName evidence="3">Extracellular solute-binding protein</fullName>
    </submittedName>
</protein>
<feature type="chain" id="PRO_5039687045" evidence="2">
    <location>
        <begin position="24"/>
        <end position="587"/>
    </location>
</feature>
<reference evidence="3" key="2">
    <citation type="submission" date="2021-04" db="EMBL/GenBank/DDBJ databases">
        <authorList>
            <person name="Gilroy R."/>
        </authorList>
    </citation>
    <scope>NUCLEOTIDE SEQUENCE</scope>
    <source>
        <strain evidence="3">CHK192-19661</strain>
    </source>
</reference>
<dbReference type="AlphaFoldDB" id="A0A9D2IID0"/>
<dbReference type="PROSITE" id="PS51257">
    <property type="entry name" value="PROKAR_LIPOPROTEIN"/>
    <property type="match status" value="1"/>
</dbReference>
<feature type="signal peptide" evidence="2">
    <location>
        <begin position="1"/>
        <end position="23"/>
    </location>
</feature>
<evidence type="ECO:0000313" key="4">
    <source>
        <dbReference type="Proteomes" id="UP000824025"/>
    </source>
</evidence>
<evidence type="ECO:0000256" key="1">
    <source>
        <dbReference type="ARBA" id="ARBA00022729"/>
    </source>
</evidence>
<dbReference type="SUPFAM" id="SSF53850">
    <property type="entry name" value="Periplasmic binding protein-like II"/>
    <property type="match status" value="1"/>
</dbReference>
<gene>
    <name evidence="3" type="ORF">H9726_06650</name>
</gene>
<evidence type="ECO:0000313" key="3">
    <source>
        <dbReference type="EMBL" id="HIZ10150.1"/>
    </source>
</evidence>
<reference evidence="3" key="1">
    <citation type="journal article" date="2021" name="PeerJ">
        <title>Extensive microbial diversity within the chicken gut microbiome revealed by metagenomics and culture.</title>
        <authorList>
            <person name="Gilroy R."/>
            <person name="Ravi A."/>
            <person name="Getino M."/>
            <person name="Pursley I."/>
            <person name="Horton D.L."/>
            <person name="Alikhan N.F."/>
            <person name="Baker D."/>
            <person name="Gharbi K."/>
            <person name="Hall N."/>
            <person name="Watson M."/>
            <person name="Adriaenssens E.M."/>
            <person name="Foster-Nyarko E."/>
            <person name="Jarju S."/>
            <person name="Secka A."/>
            <person name="Antonio M."/>
            <person name="Oren A."/>
            <person name="Chaudhuri R.R."/>
            <person name="La Ragione R."/>
            <person name="Hildebrand F."/>
            <person name="Pallen M.J."/>
        </authorList>
    </citation>
    <scope>NUCLEOTIDE SEQUENCE</scope>
    <source>
        <strain evidence="3">CHK192-19661</strain>
    </source>
</reference>
<dbReference type="Gene3D" id="3.40.190.10">
    <property type="entry name" value="Periplasmic binding protein-like II"/>
    <property type="match status" value="1"/>
</dbReference>
<dbReference type="InterPro" id="IPR050490">
    <property type="entry name" value="Bact_solute-bd_prot1"/>
</dbReference>
<name>A0A9D2IID0_9FIRM</name>
<sequence>MTKRLFSKLACGALAIAMTLAGAAGFAGCNRTGTAPGGIDQEVDPTRTQLYVANHDGGFGHEWVQAAARRFEELYKDVPFEEGKTGVQIMFDRTGGIGSQIMAKIPLSRNAVYFTESVYYYDYLNAQNGAVFADITDIVSGEDSDLSEFGDTGTIEDKLTDQQKEFYQTDDGKYYGIPHYQAFQGIIYDKDFFEQDMLYFSDNENNGNGGFITSRTEKRSPGKDGIYCETCAANGYDYSDHYCDDGLPATYDEFARLLEYIADSGETPMVWSGQVHQNYLDKFMSSLAADYEGLDDFMLNYTFDGTAHHLVQSIDANTGKVTLRAATPIKPENGYEMYTSAGRYYAMEFMQEAVSDSRYYHYLSFNGTHSHTNAQDDFLRSKDRSSRIAMLIDGSYWENEANDTFEYMSNNNVNDPDSRYSRKFGFMPLPKPTEEDGTKNTLFDFLYSLGFINANIEDDPVLFPLAKKFLKFVNTEQSLREFTVITGSPKALEYDLTEDDLSQMSFYGRSLWNLKANSDVVYPYSTGAIFLNNQSDFVFANSFADSGVSDVSKTLRDGASTPLQLFNNIGNTKSQAAWNSNYRNYFS</sequence>
<dbReference type="PANTHER" id="PTHR43649:SF33">
    <property type="entry name" value="POLYGALACTURONAN_RHAMNOGALACTURONAN-BINDING PROTEIN YTCQ"/>
    <property type="match status" value="1"/>
</dbReference>
<accession>A0A9D2IID0</accession>
<comment type="caution">
    <text evidence="3">The sequence shown here is derived from an EMBL/GenBank/DDBJ whole genome shotgun (WGS) entry which is preliminary data.</text>
</comment>
<proteinExistence type="predicted"/>
<dbReference type="PANTHER" id="PTHR43649">
    <property type="entry name" value="ARABINOSE-BINDING PROTEIN-RELATED"/>
    <property type="match status" value="1"/>
</dbReference>
<dbReference type="Proteomes" id="UP000824025">
    <property type="component" value="Unassembled WGS sequence"/>
</dbReference>
<keyword evidence="1 2" id="KW-0732">Signal</keyword>
<evidence type="ECO:0000256" key="2">
    <source>
        <dbReference type="SAM" id="SignalP"/>
    </source>
</evidence>